<feature type="signal peptide" evidence="1">
    <location>
        <begin position="1"/>
        <end position="17"/>
    </location>
</feature>
<protein>
    <recommendedName>
        <fullName evidence="4">Saposin B-type domain-containing protein</fullName>
    </recommendedName>
</protein>
<gene>
    <name evidence="2" type="ORF">FisN_25Hh034</name>
</gene>
<evidence type="ECO:0000256" key="1">
    <source>
        <dbReference type="SAM" id="SignalP"/>
    </source>
</evidence>
<organism evidence="2 3">
    <name type="scientific">Fistulifera solaris</name>
    <name type="common">Oleaginous diatom</name>
    <dbReference type="NCBI Taxonomy" id="1519565"/>
    <lineage>
        <taxon>Eukaryota</taxon>
        <taxon>Sar</taxon>
        <taxon>Stramenopiles</taxon>
        <taxon>Ochrophyta</taxon>
        <taxon>Bacillariophyta</taxon>
        <taxon>Bacillariophyceae</taxon>
        <taxon>Bacillariophycidae</taxon>
        <taxon>Naviculales</taxon>
        <taxon>Naviculaceae</taxon>
        <taxon>Fistulifera</taxon>
    </lineage>
</organism>
<dbReference type="AlphaFoldDB" id="A0A1Z5JVU8"/>
<keyword evidence="1" id="KW-0732">Signal</keyword>
<proteinExistence type="predicted"/>
<feature type="chain" id="PRO_5012871070" description="Saposin B-type domain-containing protein" evidence="1">
    <location>
        <begin position="18"/>
        <end position="198"/>
    </location>
</feature>
<reference evidence="2 3" key="1">
    <citation type="journal article" date="2015" name="Plant Cell">
        <title>Oil accumulation by the oleaginous diatom Fistulifera solaris as revealed by the genome and transcriptome.</title>
        <authorList>
            <person name="Tanaka T."/>
            <person name="Maeda Y."/>
            <person name="Veluchamy A."/>
            <person name="Tanaka M."/>
            <person name="Abida H."/>
            <person name="Marechal E."/>
            <person name="Bowler C."/>
            <person name="Muto M."/>
            <person name="Sunaga Y."/>
            <person name="Tanaka M."/>
            <person name="Yoshino T."/>
            <person name="Taniguchi T."/>
            <person name="Fukuda Y."/>
            <person name="Nemoto M."/>
            <person name="Matsumoto M."/>
            <person name="Wong P.S."/>
            <person name="Aburatani S."/>
            <person name="Fujibuchi W."/>
        </authorList>
    </citation>
    <scope>NUCLEOTIDE SEQUENCE [LARGE SCALE GENOMIC DNA]</scope>
    <source>
        <strain evidence="2 3">JPCC DA0580</strain>
    </source>
</reference>
<accession>A0A1Z5JVU8</accession>
<evidence type="ECO:0000313" key="2">
    <source>
        <dbReference type="EMBL" id="GAX18059.1"/>
    </source>
</evidence>
<dbReference type="Proteomes" id="UP000198406">
    <property type="component" value="Unassembled WGS sequence"/>
</dbReference>
<dbReference type="EMBL" id="BDSP01000124">
    <property type="protein sequence ID" value="GAX18059.1"/>
    <property type="molecule type" value="Genomic_DNA"/>
</dbReference>
<evidence type="ECO:0008006" key="4">
    <source>
        <dbReference type="Google" id="ProtNLM"/>
    </source>
</evidence>
<sequence>MKFLLITLIFTLTAVNGQLMTLDASAFTPKEAPGMAVFYVNEKASPTACTEQELLYLDSKMMPDIDMTLLENNYAIPQWQTTGAATRRQLIDTDGTDGVLVSGKIDSFSAATASTTTSSSNCDFCRRYYPRSYCNGMFNCGFRRQLRDGQADERKLNDLAADLLAECQQSIVSLSYNRFLSRSCKAALQASVCHVELV</sequence>
<comment type="caution">
    <text evidence="2">The sequence shown here is derived from an EMBL/GenBank/DDBJ whole genome shotgun (WGS) entry which is preliminary data.</text>
</comment>
<evidence type="ECO:0000313" key="3">
    <source>
        <dbReference type="Proteomes" id="UP000198406"/>
    </source>
</evidence>
<keyword evidence="3" id="KW-1185">Reference proteome</keyword>
<name>A0A1Z5JVU8_FISSO</name>
<dbReference type="InParanoid" id="A0A1Z5JVU8"/>